<gene>
    <name evidence="2" type="ORF">BCF55_1157</name>
</gene>
<name>A0A497XRF7_9AQUI</name>
<dbReference type="RefSeq" id="WP_121011287.1">
    <property type="nucleotide sequence ID" value="NZ_RCCJ01000001.1"/>
</dbReference>
<dbReference type="PROSITE" id="PS51257">
    <property type="entry name" value="PROKAR_LIPOPROTEIN"/>
    <property type="match status" value="1"/>
</dbReference>
<evidence type="ECO:0000313" key="2">
    <source>
        <dbReference type="EMBL" id="RLJ70871.1"/>
    </source>
</evidence>
<sequence>MKKIFLIPTALAVAFISGCGGGGGNSPAGVVTVEVANNGGSQVFFAYQDGAGAWQTASPTISGYKYTYQFNVTDASGKYGAVVFCTSNMNGNLFHGLISERNRLYVDCGTPTYTLSGSFNPQYVGVDKFVYWSTQYWQTTQSGSYAFNTPGVPPGTHDIITILEDGNSNDGNLDILNSHVVIDRNVSVTTNTVHNVDFTNAPTADSTSYTWSCGNTNTNSHRVSFLSAGGTTIYNIGGSSYQPLIPSSLFQNGDFWNYASTATSGSATTSFQEFHDQPSNYNCQGFPPHMTQGATFTVVDANLSTERIQVSWNAYSSGLNGHQTQVYKLNEYMFGGSYYWYIHWTIGWLGNNSSYTYTFPNLSSLTGWDDNWYPDNPSSAGKGDLVAYTSNKTTVDLLNLYFDGTAIDGMEYVTASINNP</sequence>
<dbReference type="OrthoDB" id="39521at2"/>
<protein>
    <submittedName>
        <fullName evidence="2">Uncharacterized protein</fullName>
    </submittedName>
</protein>
<feature type="chain" id="PRO_5019801547" evidence="1">
    <location>
        <begin position="22"/>
        <end position="420"/>
    </location>
</feature>
<organism evidence="2 3">
    <name type="scientific">Hydrogenivirga caldilitoris</name>
    <dbReference type="NCBI Taxonomy" id="246264"/>
    <lineage>
        <taxon>Bacteria</taxon>
        <taxon>Pseudomonadati</taxon>
        <taxon>Aquificota</taxon>
        <taxon>Aquificia</taxon>
        <taxon>Aquificales</taxon>
        <taxon>Aquificaceae</taxon>
        <taxon>Hydrogenivirga</taxon>
    </lineage>
</organism>
<dbReference type="EMBL" id="RCCJ01000001">
    <property type="protein sequence ID" value="RLJ70871.1"/>
    <property type="molecule type" value="Genomic_DNA"/>
</dbReference>
<dbReference type="AlphaFoldDB" id="A0A497XRF7"/>
<evidence type="ECO:0000256" key="1">
    <source>
        <dbReference type="SAM" id="SignalP"/>
    </source>
</evidence>
<comment type="caution">
    <text evidence="2">The sequence shown here is derived from an EMBL/GenBank/DDBJ whole genome shotgun (WGS) entry which is preliminary data.</text>
</comment>
<dbReference type="Proteomes" id="UP000267841">
    <property type="component" value="Unassembled WGS sequence"/>
</dbReference>
<reference evidence="2 3" key="1">
    <citation type="submission" date="2018-10" db="EMBL/GenBank/DDBJ databases">
        <title>Genomic Encyclopedia of Archaeal and Bacterial Type Strains, Phase II (KMG-II): from individual species to whole genera.</title>
        <authorList>
            <person name="Goeker M."/>
        </authorList>
    </citation>
    <scope>NUCLEOTIDE SEQUENCE [LARGE SCALE GENOMIC DNA]</scope>
    <source>
        <strain evidence="2 3">DSM 16510</strain>
    </source>
</reference>
<feature type="signal peptide" evidence="1">
    <location>
        <begin position="1"/>
        <end position="21"/>
    </location>
</feature>
<keyword evidence="1" id="KW-0732">Signal</keyword>
<accession>A0A497XRF7</accession>
<proteinExistence type="predicted"/>
<evidence type="ECO:0000313" key="3">
    <source>
        <dbReference type="Proteomes" id="UP000267841"/>
    </source>
</evidence>
<keyword evidence="3" id="KW-1185">Reference proteome</keyword>